<organism evidence="2 3">
    <name type="scientific">Filimonas effusa</name>
    <dbReference type="NCBI Taxonomy" id="2508721"/>
    <lineage>
        <taxon>Bacteria</taxon>
        <taxon>Pseudomonadati</taxon>
        <taxon>Bacteroidota</taxon>
        <taxon>Chitinophagia</taxon>
        <taxon>Chitinophagales</taxon>
        <taxon>Chitinophagaceae</taxon>
        <taxon>Filimonas</taxon>
    </lineage>
</organism>
<name>A0A4V1M9M0_9BACT</name>
<evidence type="ECO:0000313" key="2">
    <source>
        <dbReference type="EMBL" id="RXK81680.1"/>
    </source>
</evidence>
<dbReference type="EMBL" id="SDHZ01000003">
    <property type="protein sequence ID" value="RXK81680.1"/>
    <property type="molecule type" value="Genomic_DNA"/>
</dbReference>
<protein>
    <recommendedName>
        <fullName evidence="4">6-bladed beta-propeller</fullName>
    </recommendedName>
</protein>
<evidence type="ECO:0008006" key="4">
    <source>
        <dbReference type="Google" id="ProtNLM"/>
    </source>
</evidence>
<comment type="caution">
    <text evidence="2">The sequence shown here is derived from an EMBL/GenBank/DDBJ whole genome shotgun (WGS) entry which is preliminary data.</text>
</comment>
<accession>A0A4V1M9M0</accession>
<dbReference type="AlphaFoldDB" id="A0A4V1M9M0"/>
<evidence type="ECO:0000313" key="3">
    <source>
        <dbReference type="Proteomes" id="UP000290545"/>
    </source>
</evidence>
<keyword evidence="3" id="KW-1185">Reference proteome</keyword>
<sequence>MKKWIPLIICLLLPVGVICLLAAAAPDINKSGNGFRRTWLYDMITKTNSFAILPTIKNIAGVEHGFIYFSSKEKGVAVRLDLSNGNQESIKFLSTPNLINQLDASNQLIVRDSTFWLYNSTPALIIKGNLKGDVSSIVKLKEPFTKLVLTDSGMIVRKFIPGVRDQALYKLNSLGEMLTTAPRITDDNGDGGLSTEGILLYNNVDKSTMYIGRNSNRVTVLNEDMTIKKVGKTIDTFFTNRYTASQYQLKSGNVVTNGAPIQYINIGAAINADFLYVQSGVRSDSDDRNSFSKDLVLDVYSLKNMEYIGSIAAKGVKEKLRSWVINDNRILVLKSSTLEIYDLK</sequence>
<feature type="signal peptide" evidence="1">
    <location>
        <begin position="1"/>
        <end position="24"/>
    </location>
</feature>
<feature type="chain" id="PRO_5020218122" description="6-bladed beta-propeller" evidence="1">
    <location>
        <begin position="25"/>
        <end position="344"/>
    </location>
</feature>
<dbReference type="Proteomes" id="UP000290545">
    <property type="component" value="Unassembled WGS sequence"/>
</dbReference>
<reference evidence="2 3" key="1">
    <citation type="submission" date="2019-01" db="EMBL/GenBank/DDBJ databases">
        <title>Filimonas sp. strain TTM-71.</title>
        <authorList>
            <person name="Chen W.-M."/>
        </authorList>
    </citation>
    <scope>NUCLEOTIDE SEQUENCE [LARGE SCALE GENOMIC DNA]</scope>
    <source>
        <strain evidence="2 3">TTM-71</strain>
    </source>
</reference>
<keyword evidence="1" id="KW-0732">Signal</keyword>
<proteinExistence type="predicted"/>
<evidence type="ECO:0000256" key="1">
    <source>
        <dbReference type="SAM" id="SignalP"/>
    </source>
</evidence>
<gene>
    <name evidence="2" type="ORF">ESB13_17950</name>
</gene>
<dbReference type="OrthoDB" id="673785at2"/>
<dbReference type="RefSeq" id="WP_129005077.1">
    <property type="nucleotide sequence ID" value="NZ_SDHZ01000003.1"/>
</dbReference>